<evidence type="ECO:0000256" key="14">
    <source>
        <dbReference type="ARBA" id="ARBA00023098"/>
    </source>
</evidence>
<evidence type="ECO:0000256" key="9">
    <source>
        <dbReference type="ARBA" id="ARBA00022516"/>
    </source>
</evidence>
<evidence type="ECO:0000256" key="19">
    <source>
        <dbReference type="SAM" id="MobiDB-lite"/>
    </source>
</evidence>
<gene>
    <name evidence="21" type="ORF">BJY26_002064</name>
</gene>
<organism evidence="21 22">
    <name type="scientific">Spelaeicoccus albus</name>
    <dbReference type="NCBI Taxonomy" id="1280376"/>
    <lineage>
        <taxon>Bacteria</taxon>
        <taxon>Bacillati</taxon>
        <taxon>Actinomycetota</taxon>
        <taxon>Actinomycetes</taxon>
        <taxon>Micrococcales</taxon>
        <taxon>Brevibacteriaceae</taxon>
        <taxon>Spelaeicoccus</taxon>
    </lineage>
</organism>
<feature type="transmembrane region" description="Helical" evidence="20">
    <location>
        <begin position="296"/>
        <end position="313"/>
    </location>
</feature>
<feature type="transmembrane region" description="Helical" evidence="20">
    <location>
        <begin position="78"/>
        <end position="96"/>
    </location>
</feature>
<keyword evidence="12 18" id="KW-0548">Nucleotidyltransferase</keyword>
<feature type="transmembrane region" description="Helical" evidence="20">
    <location>
        <begin position="218"/>
        <end position="240"/>
    </location>
</feature>
<dbReference type="GO" id="GO:0005886">
    <property type="term" value="C:plasma membrane"/>
    <property type="evidence" value="ECO:0007669"/>
    <property type="project" value="UniProtKB-SubCell"/>
</dbReference>
<dbReference type="InterPro" id="IPR000374">
    <property type="entry name" value="PC_trans"/>
</dbReference>
<name>A0A7Z0IHH5_9MICO</name>
<keyword evidence="9" id="KW-0444">Lipid biosynthesis</keyword>
<keyword evidence="22" id="KW-1185">Reference proteome</keyword>
<evidence type="ECO:0000256" key="11">
    <source>
        <dbReference type="ARBA" id="ARBA00022692"/>
    </source>
</evidence>
<evidence type="ECO:0000256" key="4">
    <source>
        <dbReference type="ARBA" id="ARBA00005189"/>
    </source>
</evidence>
<evidence type="ECO:0000256" key="1">
    <source>
        <dbReference type="ARBA" id="ARBA00001698"/>
    </source>
</evidence>
<reference evidence="21 22" key="1">
    <citation type="submission" date="2020-07" db="EMBL/GenBank/DDBJ databases">
        <title>Sequencing the genomes of 1000 actinobacteria strains.</title>
        <authorList>
            <person name="Klenk H.-P."/>
        </authorList>
    </citation>
    <scope>NUCLEOTIDE SEQUENCE [LARGE SCALE GENOMIC DNA]</scope>
    <source>
        <strain evidence="21 22">DSM 26341</strain>
    </source>
</reference>
<evidence type="ECO:0000256" key="18">
    <source>
        <dbReference type="RuleBase" id="RU003938"/>
    </source>
</evidence>
<evidence type="ECO:0000256" key="3">
    <source>
        <dbReference type="ARBA" id="ARBA00005119"/>
    </source>
</evidence>
<dbReference type="GO" id="GO:0016024">
    <property type="term" value="P:CDP-diacylglycerol biosynthetic process"/>
    <property type="evidence" value="ECO:0007669"/>
    <property type="project" value="UniProtKB-UniPathway"/>
</dbReference>
<dbReference type="EMBL" id="JACBZP010000001">
    <property type="protein sequence ID" value="NYI67758.1"/>
    <property type="molecule type" value="Genomic_DNA"/>
</dbReference>
<proteinExistence type="inferred from homology"/>
<comment type="catalytic activity">
    <reaction evidence="1 18">
        <text>a 1,2-diacyl-sn-glycero-3-phosphate + CTP + H(+) = a CDP-1,2-diacyl-sn-glycerol + diphosphate</text>
        <dbReference type="Rhea" id="RHEA:16229"/>
        <dbReference type="ChEBI" id="CHEBI:15378"/>
        <dbReference type="ChEBI" id="CHEBI:33019"/>
        <dbReference type="ChEBI" id="CHEBI:37563"/>
        <dbReference type="ChEBI" id="CHEBI:58332"/>
        <dbReference type="ChEBI" id="CHEBI:58608"/>
        <dbReference type="EC" id="2.7.7.41"/>
    </reaction>
</comment>
<keyword evidence="10 18" id="KW-0808">Transferase</keyword>
<feature type="transmembrane region" description="Helical" evidence="20">
    <location>
        <begin position="246"/>
        <end position="265"/>
    </location>
</feature>
<evidence type="ECO:0000256" key="17">
    <source>
        <dbReference type="ARBA" id="ARBA00023264"/>
    </source>
</evidence>
<feature type="transmembrane region" description="Helical" evidence="20">
    <location>
        <begin position="103"/>
        <end position="122"/>
    </location>
</feature>
<feature type="transmembrane region" description="Helical" evidence="20">
    <location>
        <begin position="128"/>
        <end position="144"/>
    </location>
</feature>
<dbReference type="PANTHER" id="PTHR46382">
    <property type="entry name" value="PHOSPHATIDATE CYTIDYLYLTRANSFERASE"/>
    <property type="match status" value="1"/>
</dbReference>
<dbReference type="UniPathway" id="UPA00557">
    <property type="reaction ID" value="UER00614"/>
</dbReference>
<feature type="compositionally biased region" description="Basic and acidic residues" evidence="19">
    <location>
        <begin position="26"/>
        <end position="40"/>
    </location>
</feature>
<dbReference type="PANTHER" id="PTHR46382:SF1">
    <property type="entry name" value="PHOSPHATIDATE CYTIDYLYLTRANSFERASE"/>
    <property type="match status" value="1"/>
</dbReference>
<comment type="similarity">
    <text evidence="5 18">Belongs to the CDS family.</text>
</comment>
<evidence type="ECO:0000256" key="7">
    <source>
        <dbReference type="ARBA" id="ARBA00019373"/>
    </source>
</evidence>
<keyword evidence="8" id="KW-1003">Cell membrane</keyword>
<evidence type="ECO:0000256" key="5">
    <source>
        <dbReference type="ARBA" id="ARBA00010185"/>
    </source>
</evidence>
<evidence type="ECO:0000313" key="21">
    <source>
        <dbReference type="EMBL" id="NYI67758.1"/>
    </source>
</evidence>
<evidence type="ECO:0000256" key="16">
    <source>
        <dbReference type="ARBA" id="ARBA00023209"/>
    </source>
</evidence>
<feature type="region of interest" description="Disordered" evidence="19">
    <location>
        <begin position="1"/>
        <end position="43"/>
    </location>
</feature>
<keyword evidence="16" id="KW-0594">Phospholipid biosynthesis</keyword>
<protein>
    <recommendedName>
        <fullName evidence="7 18">Phosphatidate cytidylyltransferase</fullName>
        <ecNumber evidence="6 18">2.7.7.41</ecNumber>
    </recommendedName>
</protein>
<dbReference type="Proteomes" id="UP000539111">
    <property type="component" value="Unassembled WGS sequence"/>
</dbReference>
<evidence type="ECO:0000256" key="8">
    <source>
        <dbReference type="ARBA" id="ARBA00022475"/>
    </source>
</evidence>
<evidence type="ECO:0000256" key="12">
    <source>
        <dbReference type="ARBA" id="ARBA00022695"/>
    </source>
</evidence>
<feature type="compositionally biased region" description="Low complexity" evidence="19">
    <location>
        <begin position="1"/>
        <end position="20"/>
    </location>
</feature>
<keyword evidence="13 20" id="KW-1133">Transmembrane helix</keyword>
<evidence type="ECO:0000256" key="6">
    <source>
        <dbReference type="ARBA" id="ARBA00012487"/>
    </source>
</evidence>
<keyword evidence="14" id="KW-0443">Lipid metabolism</keyword>
<evidence type="ECO:0000313" key="22">
    <source>
        <dbReference type="Proteomes" id="UP000539111"/>
    </source>
</evidence>
<evidence type="ECO:0000256" key="2">
    <source>
        <dbReference type="ARBA" id="ARBA00004651"/>
    </source>
</evidence>
<dbReference type="PROSITE" id="PS01315">
    <property type="entry name" value="CDS"/>
    <property type="match status" value="1"/>
</dbReference>
<comment type="pathway">
    <text evidence="3 18">Phospholipid metabolism; CDP-diacylglycerol biosynthesis; CDP-diacylglycerol from sn-glycerol 3-phosphate: step 3/3.</text>
</comment>
<dbReference type="GO" id="GO:0004605">
    <property type="term" value="F:phosphatidate cytidylyltransferase activity"/>
    <property type="evidence" value="ECO:0007669"/>
    <property type="project" value="UniProtKB-EC"/>
</dbReference>
<keyword evidence="15 20" id="KW-0472">Membrane</keyword>
<feature type="transmembrane region" description="Helical" evidence="20">
    <location>
        <begin position="184"/>
        <end position="206"/>
    </location>
</feature>
<dbReference type="Pfam" id="PF01148">
    <property type="entry name" value="CTP_transf_1"/>
    <property type="match status" value="1"/>
</dbReference>
<keyword evidence="11 18" id="KW-0812">Transmembrane</keyword>
<keyword evidence="17" id="KW-1208">Phospholipid metabolism</keyword>
<comment type="caution">
    <text evidence="21">The sequence shown here is derived from an EMBL/GenBank/DDBJ whole genome shotgun (WGS) entry which is preliminary data.</text>
</comment>
<accession>A0A7Z0IHH5</accession>
<comment type="pathway">
    <text evidence="4">Lipid metabolism.</text>
</comment>
<feature type="transmembrane region" description="Helical" evidence="20">
    <location>
        <begin position="54"/>
        <end position="72"/>
    </location>
</feature>
<evidence type="ECO:0000256" key="13">
    <source>
        <dbReference type="ARBA" id="ARBA00022989"/>
    </source>
</evidence>
<comment type="subcellular location">
    <subcellularLocation>
        <location evidence="2">Cell membrane</location>
        <topology evidence="2">Multi-pass membrane protein</topology>
    </subcellularLocation>
</comment>
<dbReference type="EC" id="2.7.7.41" evidence="6 18"/>
<dbReference type="RefSeq" id="WP_179427956.1">
    <property type="nucleotide sequence ID" value="NZ_JACBZP010000001.1"/>
</dbReference>
<evidence type="ECO:0000256" key="15">
    <source>
        <dbReference type="ARBA" id="ARBA00023136"/>
    </source>
</evidence>
<evidence type="ECO:0000256" key="10">
    <source>
        <dbReference type="ARBA" id="ARBA00022679"/>
    </source>
</evidence>
<evidence type="ECO:0000256" key="20">
    <source>
        <dbReference type="SAM" id="Phobius"/>
    </source>
</evidence>
<feature type="transmembrane region" description="Helical" evidence="20">
    <location>
        <begin position="156"/>
        <end position="178"/>
    </location>
</feature>
<sequence>MNPRPEARNAAASAEPHAAPEGPPLTRRELREREKHRDAESVAVPPRAGRDLRAAIPVGLVIGAAFVASLVFNPVYFVFIAGIAAGAALWEFGTALHRTGVAVPRLPLVVGGALIVIATYFGGQEAQWLTFALAAGAVLLWCVLDRSPGPIVQAGLGVFALGYIGLLASFATLMVAHFDGSRQVIVFLAMVVANDVGGYVLGVLIGKHPIAPSVSPKKSWEGFLGSAVLAVAVGIWLIVWLLDGPVWTGVVFGIVIAIIATLGDFSESMIKRDLDLKDMGTLLPGHGGVMDRLDSILPVAPIAYLLFLILPGLS</sequence>
<dbReference type="AlphaFoldDB" id="A0A7Z0IHH5"/>